<protein>
    <submittedName>
        <fullName evidence="1">Uncharacterized protein</fullName>
    </submittedName>
</protein>
<sequence length="339" mass="36070">MSELNTEVRGLLVPAPRRDVLTRSVEVTLLHRDERHVVRRSERLTDAPVDDEAVSVLRGLAQSVAGLPLQSAVSSVQRRTGPLGTSRWSSVLARIESLAGPVLIGAGTAGEPDALLGSAAVLAARDVPLSIGRAPGTWADRMIVLRPPVAAIIVTGAAMALNSAGGRRMRERRAGRLILPRLTVTDVPLIPGESTVDDLGEKAEAVDLIRDGRAVAPERPRSRWDHDSGTTVAAPGLLRLTGPALPVPEQALELHWCLEGLQRYHSDGTVALHCLARAGDWFGLTLRAKPLRLLRSVLGCAGPEWTVSTDGDVSTPALVLPPARELLAKDPDALTLTQP</sequence>
<name>A0ABQ2HAR9_9PSEU</name>
<evidence type="ECO:0000313" key="1">
    <source>
        <dbReference type="EMBL" id="GGM73507.1"/>
    </source>
</evidence>
<gene>
    <name evidence="1" type="ORF">GCM10011609_06620</name>
</gene>
<reference evidence="2" key="1">
    <citation type="journal article" date="2019" name="Int. J. Syst. Evol. Microbiol.">
        <title>The Global Catalogue of Microorganisms (GCM) 10K type strain sequencing project: providing services to taxonomists for standard genome sequencing and annotation.</title>
        <authorList>
            <consortium name="The Broad Institute Genomics Platform"/>
            <consortium name="The Broad Institute Genome Sequencing Center for Infectious Disease"/>
            <person name="Wu L."/>
            <person name="Ma J."/>
        </authorList>
    </citation>
    <scope>NUCLEOTIDE SEQUENCE [LARGE SCALE GENOMIC DNA]</scope>
    <source>
        <strain evidence="2">CGMCC 4.7319</strain>
    </source>
</reference>
<organism evidence="1 2">
    <name type="scientific">Lentzea pudingi</name>
    <dbReference type="NCBI Taxonomy" id="1789439"/>
    <lineage>
        <taxon>Bacteria</taxon>
        <taxon>Bacillati</taxon>
        <taxon>Actinomycetota</taxon>
        <taxon>Actinomycetes</taxon>
        <taxon>Pseudonocardiales</taxon>
        <taxon>Pseudonocardiaceae</taxon>
        <taxon>Lentzea</taxon>
    </lineage>
</organism>
<accession>A0ABQ2HAR9</accession>
<keyword evidence="2" id="KW-1185">Reference proteome</keyword>
<dbReference type="Proteomes" id="UP000597656">
    <property type="component" value="Unassembled WGS sequence"/>
</dbReference>
<proteinExistence type="predicted"/>
<comment type="caution">
    <text evidence="1">The sequence shown here is derived from an EMBL/GenBank/DDBJ whole genome shotgun (WGS) entry which is preliminary data.</text>
</comment>
<evidence type="ECO:0000313" key="2">
    <source>
        <dbReference type="Proteomes" id="UP000597656"/>
    </source>
</evidence>
<dbReference type="RefSeq" id="WP_189153025.1">
    <property type="nucleotide sequence ID" value="NZ_BMNC01000001.1"/>
</dbReference>
<dbReference type="EMBL" id="BMNC01000001">
    <property type="protein sequence ID" value="GGM73507.1"/>
    <property type="molecule type" value="Genomic_DNA"/>
</dbReference>